<dbReference type="AlphaFoldDB" id="S2EAX7"/>
<evidence type="ECO:0000313" key="4">
    <source>
        <dbReference type="Proteomes" id="UP000014065"/>
    </source>
</evidence>
<sequence>MISNTPKNPIPFLVVDRQKSLELLRYSKAHRQSFPIGLMGNANSTPNFRKEFKKFSGKNIVKIADSGIFTKDGGMSKSYSELFEKYEEMGTNYGIILDVLKNKNKTIQSAKNAIKEYKKKKRSFKLIGVTQGKTVKEYLECYKILKRIGYKHIAVGGLLAKKENTARFVTVRNEKFLENVVSELRSRYAKDWLFLLGCFHTKRYPLLKKYRIFGADFKGWIFNYKSPTEIRGKLIRQLERIEKEYKIRPKKSKIFTNRKYINLNEQFEIDEYEKILALKKKISKKIKNQEYYEKLNQLLSLQNSNSDELREERFEEINRFLHKKIYSLMHPKKLLVVSCSERKKIEVNRMPAIEMYDGPMFRMIRKHKPFFYNGVDLLIVSAKYGLMKPTLQIANYDKRLSPEQIPKLQKQTLSRLEKFVSNENYKEIMFSMGKDYLSLFDGVDNVLPPKCTVKIAKGKIGQKLHKTKNWLNKTN</sequence>
<dbReference type="InterPro" id="IPR049251">
    <property type="entry name" value="DUF6884"/>
</dbReference>
<name>S2EAX7_9ARCH</name>
<dbReference type="Proteomes" id="UP000014065">
    <property type="component" value="Unassembled WGS sequence"/>
</dbReference>
<evidence type="ECO:0000313" key="3">
    <source>
        <dbReference type="EMBL" id="EPA06516.1"/>
    </source>
</evidence>
<dbReference type="EMBL" id="AHJG01000042">
    <property type="protein sequence ID" value="EPA06516.1"/>
    <property type="molecule type" value="Genomic_DNA"/>
</dbReference>
<dbReference type="Gene3D" id="3.20.20.105">
    <property type="entry name" value="Queuine tRNA-ribosyltransferase-like"/>
    <property type="match status" value="1"/>
</dbReference>
<accession>S2EAX7</accession>
<dbReference type="Pfam" id="PF21818">
    <property type="entry name" value="DUF6884"/>
    <property type="match status" value="1"/>
</dbReference>
<dbReference type="GO" id="GO:0006400">
    <property type="term" value="P:tRNA modification"/>
    <property type="evidence" value="ECO:0007669"/>
    <property type="project" value="InterPro"/>
</dbReference>
<dbReference type="InterPro" id="IPR036511">
    <property type="entry name" value="TGT-like_sf"/>
</dbReference>
<comment type="caution">
    <text evidence="3">The sequence shown here is derived from an EMBL/GenBank/DDBJ whole genome shotgun (WGS) entry which is preliminary data.</text>
</comment>
<feature type="domain" description="DUF6884" evidence="2">
    <location>
        <begin position="335"/>
        <end position="465"/>
    </location>
</feature>
<keyword evidence="1" id="KW-0175">Coiled coil</keyword>
<keyword evidence="4" id="KW-1185">Reference proteome</keyword>
<gene>
    <name evidence="3" type="ORF">BG20_I1691</name>
</gene>
<organism evidence="3 4">
    <name type="scientific">Candidatus Nitrosarchaeum limnium BG20</name>
    <dbReference type="NCBI Taxonomy" id="859192"/>
    <lineage>
        <taxon>Archaea</taxon>
        <taxon>Nitrososphaerota</taxon>
        <taxon>Nitrososphaeria</taxon>
        <taxon>Nitrosopumilales</taxon>
        <taxon>Nitrosopumilaceae</taxon>
        <taxon>Nitrosarchaeum</taxon>
    </lineage>
</organism>
<feature type="coiled-coil region" evidence="1">
    <location>
        <begin position="100"/>
        <end position="127"/>
    </location>
</feature>
<dbReference type="SUPFAM" id="SSF51713">
    <property type="entry name" value="tRNA-guanine transglycosylase"/>
    <property type="match status" value="1"/>
</dbReference>
<dbReference type="PATRIC" id="fig|859192.6.peg.336"/>
<evidence type="ECO:0000259" key="2">
    <source>
        <dbReference type="Pfam" id="PF21818"/>
    </source>
</evidence>
<protein>
    <recommendedName>
        <fullName evidence="2">DUF6884 domain-containing protein</fullName>
    </recommendedName>
</protein>
<dbReference type="OrthoDB" id="201280at2157"/>
<proteinExistence type="predicted"/>
<dbReference type="RefSeq" id="WP_010190009.1">
    <property type="nucleotide sequence ID" value="NZ_AHJG01000042.1"/>
</dbReference>
<reference evidence="3 4" key="1">
    <citation type="journal article" date="2012" name="J. Bacteriol.">
        <title>Genome Sequence of "Candidatus Nitrosoarchaeum limnia" BG20, a Low-Salinity Ammonia-Oxidizing Archaeon from the San Francisco Bay Estuary.</title>
        <authorList>
            <person name="Mosier A.C."/>
            <person name="Allen E.E."/>
            <person name="Kim M."/>
            <person name="Ferriera S."/>
            <person name="Francis C.A."/>
        </authorList>
    </citation>
    <scope>NUCLEOTIDE SEQUENCE [LARGE SCALE GENOMIC DNA]</scope>
    <source>
        <strain evidence="3 4">BG20</strain>
    </source>
</reference>
<evidence type="ECO:0000256" key="1">
    <source>
        <dbReference type="SAM" id="Coils"/>
    </source>
</evidence>